<comment type="caution">
    <text evidence="2">The sequence shown here is derived from an EMBL/GenBank/DDBJ whole genome shotgun (WGS) entry which is preliminary data.</text>
</comment>
<reference evidence="2 3" key="1">
    <citation type="submission" date="2019-03" db="EMBL/GenBank/DDBJ databases">
        <title>The complete genome sequence of Neokomagataea sp. Jb2 NBRC113641.</title>
        <authorList>
            <person name="Chua K.-O."/>
            <person name="Chan K.-G."/>
            <person name="See-Too W.-S."/>
        </authorList>
    </citation>
    <scope>NUCLEOTIDE SEQUENCE [LARGE SCALE GENOMIC DNA]</scope>
    <source>
        <strain evidence="2 3">Jb2</strain>
    </source>
</reference>
<dbReference type="Proteomes" id="UP000315037">
    <property type="component" value="Unassembled WGS sequence"/>
</dbReference>
<protein>
    <recommendedName>
        <fullName evidence="4">Invasion associated locus B family protein</fullName>
    </recommendedName>
</protein>
<organism evidence="2 3">
    <name type="scientific">Oecophyllibacter saccharovorans</name>
    <dbReference type="NCBI Taxonomy" id="2558360"/>
    <lineage>
        <taxon>Bacteria</taxon>
        <taxon>Pseudomonadati</taxon>
        <taxon>Pseudomonadota</taxon>
        <taxon>Alphaproteobacteria</taxon>
        <taxon>Acetobacterales</taxon>
        <taxon>Acetobacteraceae</taxon>
        <taxon>Oecophyllibacter</taxon>
    </lineage>
</organism>
<dbReference type="AlphaFoldDB" id="A0A506UKK9"/>
<evidence type="ECO:0000256" key="1">
    <source>
        <dbReference type="SAM" id="MobiDB-lite"/>
    </source>
</evidence>
<accession>A0A506UKK9</accession>
<dbReference type="EMBL" id="SORZ01000002">
    <property type="protein sequence ID" value="TPW33869.1"/>
    <property type="molecule type" value="Genomic_DNA"/>
</dbReference>
<name>A0A506UKK9_9PROT</name>
<gene>
    <name evidence="2" type="ORF">E3202_04555</name>
</gene>
<evidence type="ECO:0000313" key="2">
    <source>
        <dbReference type="EMBL" id="TPW33869.1"/>
    </source>
</evidence>
<evidence type="ECO:0008006" key="4">
    <source>
        <dbReference type="Google" id="ProtNLM"/>
    </source>
</evidence>
<sequence length="180" mass="19041">MPAYTEVLAQSGGWVVARHIDPHEPPPEPVKPAPAKGEPAVEPPPSTRFCALYVSSGARGSGATPLAFMLVAGPQGWKLDSVRAPGAPPLKPGQQSALTLQAGDTALPFTMFNATPAMQVTYLSPEQAHSLLQALEGSTRVTVLPSVKQHFTLTLPPHFNTLVQALRSCVPTLGYVGRKF</sequence>
<proteinExistence type="predicted"/>
<evidence type="ECO:0000313" key="3">
    <source>
        <dbReference type="Proteomes" id="UP000315037"/>
    </source>
</evidence>
<feature type="region of interest" description="Disordered" evidence="1">
    <location>
        <begin position="19"/>
        <end position="42"/>
    </location>
</feature>
<dbReference type="RefSeq" id="WP_165600588.1">
    <property type="nucleotide sequence ID" value="NZ_SORZ01000002.1"/>
</dbReference>
<keyword evidence="3" id="KW-1185">Reference proteome</keyword>